<gene>
    <name evidence="1" type="ORF">MNB_SV-12-421</name>
</gene>
<name>A0A1W1BEB3_9ZZZZ</name>
<dbReference type="AlphaFoldDB" id="A0A1W1BEB3"/>
<proteinExistence type="predicted"/>
<organism evidence="1">
    <name type="scientific">hydrothermal vent metagenome</name>
    <dbReference type="NCBI Taxonomy" id="652676"/>
    <lineage>
        <taxon>unclassified sequences</taxon>
        <taxon>metagenomes</taxon>
        <taxon>ecological metagenomes</taxon>
    </lineage>
</organism>
<reference evidence="1" key="1">
    <citation type="submission" date="2016-10" db="EMBL/GenBank/DDBJ databases">
        <authorList>
            <person name="de Groot N.N."/>
        </authorList>
    </citation>
    <scope>NUCLEOTIDE SEQUENCE</scope>
</reference>
<accession>A0A1W1BEB3</accession>
<sequence>MKIKYLYILLLAPLLSFAELNIEKVNEALSSIESDKKLSYFSNNKSLMTKLKITKTDSIKKADILLFPKNKSSKKIIIVDSYSELKKDKKSIGAIYVKKGRTQIMFVDERLKKNGLRISNSKYRINECNLNPICFLNLTK</sequence>
<protein>
    <submittedName>
        <fullName evidence="1">Uncharacterized protein</fullName>
    </submittedName>
</protein>
<evidence type="ECO:0000313" key="1">
    <source>
        <dbReference type="EMBL" id="SFV51829.1"/>
    </source>
</evidence>
<dbReference type="EMBL" id="FPHE01000026">
    <property type="protein sequence ID" value="SFV51829.1"/>
    <property type="molecule type" value="Genomic_DNA"/>
</dbReference>